<dbReference type="EMBL" id="NBAG03000373">
    <property type="protein sequence ID" value="PNI33520.1"/>
    <property type="molecule type" value="Genomic_DNA"/>
</dbReference>
<feature type="compositionally biased region" description="Low complexity" evidence="1">
    <location>
        <begin position="222"/>
        <end position="233"/>
    </location>
</feature>
<feature type="region of interest" description="Disordered" evidence="1">
    <location>
        <begin position="141"/>
        <end position="233"/>
    </location>
</feature>
<evidence type="ECO:0000313" key="3">
    <source>
        <dbReference type="Proteomes" id="UP000236370"/>
    </source>
</evidence>
<dbReference type="PANTHER" id="PTHR46299:SF1">
    <property type="entry name" value="VON WILLEBRAND FACTOR A DOMAIN-CONTAINING PROTEIN 5B1"/>
    <property type="match status" value="1"/>
</dbReference>
<name>A0A2J8KEU3_PANTR</name>
<dbReference type="Proteomes" id="UP000236370">
    <property type="component" value="Unassembled WGS sequence"/>
</dbReference>
<dbReference type="InterPro" id="IPR052627">
    <property type="entry name" value="VWA_domain-containing"/>
</dbReference>
<feature type="non-terminal residue" evidence="2">
    <location>
        <position position="1"/>
    </location>
</feature>
<feature type="compositionally biased region" description="Basic and acidic residues" evidence="1">
    <location>
        <begin position="183"/>
        <end position="200"/>
    </location>
</feature>
<feature type="compositionally biased region" description="Polar residues" evidence="1">
    <location>
        <begin position="1"/>
        <end position="10"/>
    </location>
</feature>
<organism evidence="2 3">
    <name type="scientific">Pan troglodytes</name>
    <name type="common">Chimpanzee</name>
    <dbReference type="NCBI Taxonomy" id="9598"/>
    <lineage>
        <taxon>Eukaryota</taxon>
        <taxon>Metazoa</taxon>
        <taxon>Chordata</taxon>
        <taxon>Craniata</taxon>
        <taxon>Vertebrata</taxon>
        <taxon>Euteleostomi</taxon>
        <taxon>Mammalia</taxon>
        <taxon>Eutheria</taxon>
        <taxon>Euarchontoglires</taxon>
        <taxon>Primates</taxon>
        <taxon>Haplorrhini</taxon>
        <taxon>Catarrhini</taxon>
        <taxon>Hominidae</taxon>
        <taxon>Pan</taxon>
    </lineage>
</organism>
<feature type="compositionally biased region" description="Polar residues" evidence="1">
    <location>
        <begin position="416"/>
        <end position="427"/>
    </location>
</feature>
<feature type="compositionally biased region" description="Polar residues" evidence="1">
    <location>
        <begin position="21"/>
        <end position="32"/>
    </location>
</feature>
<dbReference type="AlphaFoldDB" id="A0A2J8KEU3"/>
<gene>
    <name evidence="2" type="ORF">CK820_G0039351</name>
</gene>
<feature type="region of interest" description="Disordered" evidence="1">
    <location>
        <begin position="401"/>
        <end position="443"/>
    </location>
</feature>
<proteinExistence type="predicted"/>
<reference evidence="2 3" key="1">
    <citation type="submission" date="2017-12" db="EMBL/GenBank/DDBJ databases">
        <title>High-resolution comparative analysis of great ape genomes.</title>
        <authorList>
            <person name="Pollen A."/>
            <person name="Hastie A."/>
            <person name="Hormozdiari F."/>
            <person name="Dougherty M."/>
            <person name="Liu R."/>
            <person name="Chaisson M."/>
            <person name="Hoppe E."/>
            <person name="Hill C."/>
            <person name="Pang A."/>
            <person name="Hillier L."/>
            <person name="Baker C."/>
            <person name="Armstrong J."/>
            <person name="Shendure J."/>
            <person name="Paten B."/>
            <person name="Wilson R."/>
            <person name="Chao H."/>
            <person name="Schneider V."/>
            <person name="Ventura M."/>
            <person name="Kronenberg Z."/>
            <person name="Murali S."/>
            <person name="Gordon D."/>
            <person name="Cantsilieris S."/>
            <person name="Munson K."/>
            <person name="Nelson B."/>
            <person name="Raja A."/>
            <person name="Underwood J."/>
            <person name="Diekhans M."/>
            <person name="Fiddes I."/>
            <person name="Haussler D."/>
            <person name="Eichler E."/>
        </authorList>
    </citation>
    <scope>NUCLEOTIDE SEQUENCE [LARGE SCALE GENOMIC DNA]</scope>
    <source>
        <strain evidence="2">Yerkes chimp pedigree #C0471</strain>
    </source>
</reference>
<accession>A0A2J8KEU3</accession>
<protein>
    <submittedName>
        <fullName evidence="2">VWA5B1 isoform 7</fullName>
    </submittedName>
</protein>
<feature type="region of interest" description="Disordered" evidence="1">
    <location>
        <begin position="1"/>
        <end position="86"/>
    </location>
</feature>
<comment type="caution">
    <text evidence="2">The sequence shown here is derived from an EMBL/GenBank/DDBJ whole genome shotgun (WGS) entry which is preliminary data.</text>
</comment>
<evidence type="ECO:0000313" key="2">
    <source>
        <dbReference type="EMBL" id="PNI33520.1"/>
    </source>
</evidence>
<sequence length="443" mass="48920">CDASLHVSNPRSDKRRRYSMLHSQESGSSVFYHSQDEGPGPEGGDCAENSGAPFILGQAKNARLASGDSTTKHDLNLSQRRRAYSTNQITNHKPLPRATMASDPMPAAKRYPLRKARLQDLTNQTSLDVQRWQIDLQPLLNSGQDLNQGPKLRGPGARRPSLLPQGCQPFLPWGQETQAWSPVRERTSDSRSPGDLEPSHHPSAFETETSSDWDPPAESQERASPSRPATPAPVLGKALVKGLHDSQRLQWEVSFELGTPGPERGGARDADLWSETFHHLAARAIIRDFEQLAEREGEIEQGSNRRYQVSALHTSKACNIISKYTAFVPVDVSKSRYLPTVVEYPNSGAALRMLSSRALAQQWRGTSSGFGRPQTMLGEDSAPGNGPRKCSQTLMGFKTKTKTEHSVRGWKPRGALQNQSVLSTSWSHWPPKPRRTSSTPEPS</sequence>
<dbReference type="PANTHER" id="PTHR46299">
    <property type="entry name" value="VON WILLEBRAND FACTOR A DOMAIN-CONTAINING PROTEIN 5B2-RELATED"/>
    <property type="match status" value="1"/>
</dbReference>
<feature type="region of interest" description="Disordered" evidence="1">
    <location>
        <begin position="365"/>
        <end position="388"/>
    </location>
</feature>
<evidence type="ECO:0000256" key="1">
    <source>
        <dbReference type="SAM" id="MobiDB-lite"/>
    </source>
</evidence>